<dbReference type="RefSeq" id="WP_092786833.1">
    <property type="nucleotide sequence ID" value="NZ_FOGI01000020.1"/>
</dbReference>
<name>A0A1H9XQU6_9PSEU</name>
<evidence type="ECO:0000313" key="3">
    <source>
        <dbReference type="Proteomes" id="UP000199051"/>
    </source>
</evidence>
<sequence length="131" mass="14374">MIQFNHTVVLASDKHAGAGFLAEMLGRPAPRAFGPFVVVALDNGVTLDYANHTDYGVPLTSTHLAFLVGEAEFDEILGRIIERGMDYWADPMHARPSQINTNDGGRGVYFLDPDGHHLEAITVPYGGWHTR</sequence>
<dbReference type="EMBL" id="FOGI01000020">
    <property type="protein sequence ID" value="SES48530.1"/>
    <property type="molecule type" value="Genomic_DNA"/>
</dbReference>
<evidence type="ECO:0000313" key="2">
    <source>
        <dbReference type="EMBL" id="SES48530.1"/>
    </source>
</evidence>
<dbReference type="InterPro" id="IPR037523">
    <property type="entry name" value="VOC_core"/>
</dbReference>
<organism evidence="2 3">
    <name type="scientific">Actinokineospora terrae</name>
    <dbReference type="NCBI Taxonomy" id="155974"/>
    <lineage>
        <taxon>Bacteria</taxon>
        <taxon>Bacillati</taxon>
        <taxon>Actinomycetota</taxon>
        <taxon>Actinomycetes</taxon>
        <taxon>Pseudonocardiales</taxon>
        <taxon>Pseudonocardiaceae</taxon>
        <taxon>Actinokineospora</taxon>
    </lineage>
</organism>
<dbReference type="SUPFAM" id="SSF54593">
    <property type="entry name" value="Glyoxalase/Bleomycin resistance protein/Dihydroxybiphenyl dioxygenase"/>
    <property type="match status" value="1"/>
</dbReference>
<dbReference type="Gene3D" id="3.10.180.10">
    <property type="entry name" value="2,3-Dihydroxybiphenyl 1,2-Dioxygenase, domain 1"/>
    <property type="match status" value="1"/>
</dbReference>
<accession>A0A1H9XQU6</accession>
<feature type="domain" description="VOC" evidence="1">
    <location>
        <begin position="3"/>
        <end position="123"/>
    </location>
</feature>
<dbReference type="Proteomes" id="UP000199051">
    <property type="component" value="Unassembled WGS sequence"/>
</dbReference>
<keyword evidence="3" id="KW-1185">Reference proteome</keyword>
<evidence type="ECO:0000259" key="1">
    <source>
        <dbReference type="PROSITE" id="PS51819"/>
    </source>
</evidence>
<dbReference type="AlphaFoldDB" id="A0A1H9XQU6"/>
<gene>
    <name evidence="2" type="ORF">SAMN04487818_12022</name>
</gene>
<dbReference type="CDD" id="cd08351">
    <property type="entry name" value="ChaP_like"/>
    <property type="match status" value="1"/>
</dbReference>
<dbReference type="PROSITE" id="PS51819">
    <property type="entry name" value="VOC"/>
    <property type="match status" value="1"/>
</dbReference>
<dbReference type="InterPro" id="IPR029068">
    <property type="entry name" value="Glyas_Bleomycin-R_OHBP_Dase"/>
</dbReference>
<dbReference type="STRING" id="155974.SAMN04487818_12022"/>
<protein>
    <recommendedName>
        <fullName evidence="1">VOC domain-containing protein</fullName>
    </recommendedName>
</protein>
<proteinExistence type="predicted"/>
<reference evidence="3" key="1">
    <citation type="submission" date="2016-10" db="EMBL/GenBank/DDBJ databases">
        <authorList>
            <person name="Varghese N."/>
            <person name="Submissions S."/>
        </authorList>
    </citation>
    <scope>NUCLEOTIDE SEQUENCE [LARGE SCALE GENOMIC DNA]</scope>
    <source>
        <strain evidence="3">DSM 44260</strain>
    </source>
</reference>